<gene>
    <name evidence="1" type="ORF">JOL79_11670</name>
</gene>
<sequence>MADTPVFQPNERVRVTVDVAVHHASDGVLHGTYGTQQNLNEQLLSIVVTEPGVTVQRLAPADGEPRPGQIWADRHNTEWYASMSGSRDVWLNCWDGRSQHWRNVHTGPTGPITLVRDVPPQADGPLKGDWTYQEDGTTRAVDPSGQVWDLGRHVTDANGDRWHWAGGFTTETPDESYQPLMTRDDWSRQDVPIGLIAWPVTACGPDCPCGKGVESRG</sequence>
<reference evidence="1" key="1">
    <citation type="submission" date="2021-02" db="EMBL/GenBank/DDBJ databases">
        <title>Draft genome sequence of Microbispora sp. RL4-1S isolated from rice leaves in Thailand.</title>
        <authorList>
            <person name="Muangham S."/>
            <person name="Duangmal K."/>
        </authorList>
    </citation>
    <scope>NUCLEOTIDE SEQUENCE</scope>
    <source>
        <strain evidence="1">RL4-1S</strain>
    </source>
</reference>
<name>A0A941AJR8_9ACTN</name>
<dbReference type="RefSeq" id="WP_210155778.1">
    <property type="nucleotide sequence ID" value="NZ_JAFCNB010000005.1"/>
</dbReference>
<organism evidence="1 2">
    <name type="scientific">Microbispora oryzae</name>
    <dbReference type="NCBI Taxonomy" id="2806554"/>
    <lineage>
        <taxon>Bacteria</taxon>
        <taxon>Bacillati</taxon>
        <taxon>Actinomycetota</taxon>
        <taxon>Actinomycetes</taxon>
        <taxon>Streptosporangiales</taxon>
        <taxon>Streptosporangiaceae</taxon>
        <taxon>Microbispora</taxon>
    </lineage>
</organism>
<evidence type="ECO:0000313" key="2">
    <source>
        <dbReference type="Proteomes" id="UP000674234"/>
    </source>
</evidence>
<keyword evidence="2" id="KW-1185">Reference proteome</keyword>
<accession>A0A941AJR8</accession>
<evidence type="ECO:0000313" key="1">
    <source>
        <dbReference type="EMBL" id="MBP2704473.1"/>
    </source>
</evidence>
<dbReference type="EMBL" id="JAFCNB010000005">
    <property type="protein sequence ID" value="MBP2704473.1"/>
    <property type="molecule type" value="Genomic_DNA"/>
</dbReference>
<proteinExistence type="predicted"/>
<protein>
    <submittedName>
        <fullName evidence="1">Uncharacterized protein</fullName>
    </submittedName>
</protein>
<dbReference type="AlphaFoldDB" id="A0A941AJR8"/>
<comment type="caution">
    <text evidence="1">The sequence shown here is derived from an EMBL/GenBank/DDBJ whole genome shotgun (WGS) entry which is preliminary data.</text>
</comment>
<dbReference type="Proteomes" id="UP000674234">
    <property type="component" value="Unassembled WGS sequence"/>
</dbReference>